<evidence type="ECO:0000313" key="2">
    <source>
        <dbReference type="EMBL" id="AJW71795.1"/>
    </source>
</evidence>
<dbReference type="CDD" id="cd02440">
    <property type="entry name" value="AdoMet_MTases"/>
    <property type="match status" value="1"/>
</dbReference>
<dbReference type="STRING" id="1580092.NADRNF5_2122"/>
<gene>
    <name evidence="2" type="ORF">NADRNF5_2122</name>
</gene>
<accession>A0A0D5C622</accession>
<dbReference type="KEGG" id="nin:NADRNF5_2122"/>
<dbReference type="GO" id="GO:0032259">
    <property type="term" value="P:methylation"/>
    <property type="evidence" value="ECO:0007669"/>
    <property type="project" value="UniProtKB-KW"/>
</dbReference>
<dbReference type="Gene3D" id="3.40.50.150">
    <property type="entry name" value="Vaccinia Virus protein VP39"/>
    <property type="match status" value="1"/>
</dbReference>
<proteinExistence type="predicted"/>
<dbReference type="Pfam" id="PF13847">
    <property type="entry name" value="Methyltransf_31"/>
    <property type="match status" value="1"/>
</dbReference>
<dbReference type="OrthoDB" id="147504at2157"/>
<dbReference type="Proteomes" id="UP000032408">
    <property type="component" value="Chromosome"/>
</dbReference>
<organism evidence="2 3">
    <name type="scientific">Nitrosopumilus adriaticus</name>
    <dbReference type="NCBI Taxonomy" id="1580092"/>
    <lineage>
        <taxon>Archaea</taxon>
        <taxon>Nitrososphaerota</taxon>
        <taxon>Nitrososphaeria</taxon>
        <taxon>Nitrosopumilales</taxon>
        <taxon>Nitrosopumilaceae</taxon>
        <taxon>Nitrosopumilus</taxon>
    </lineage>
</organism>
<dbReference type="HOGENOM" id="CLU_827946_0_0_2"/>
<evidence type="ECO:0000313" key="3">
    <source>
        <dbReference type="Proteomes" id="UP000032408"/>
    </source>
</evidence>
<feature type="domain" description="Methyltransferase" evidence="1">
    <location>
        <begin position="49"/>
        <end position="151"/>
    </location>
</feature>
<dbReference type="RefSeq" id="WP_048118351.1">
    <property type="nucleotide sequence ID" value="NZ_CP011070.1"/>
</dbReference>
<dbReference type="GO" id="GO:0008168">
    <property type="term" value="F:methyltransferase activity"/>
    <property type="evidence" value="ECO:0007669"/>
    <property type="project" value="UniProtKB-KW"/>
</dbReference>
<reference evidence="2 3" key="2">
    <citation type="journal article" date="2016" name="ISME J.">
        <title>Physiological and genomic characterization of two novel marine thaumarchaeal strains indicates niche differentiation.</title>
        <authorList>
            <person name="Bayer B."/>
            <person name="Vojvoda J."/>
            <person name="Offre P."/>
            <person name="Alves R.J."/>
            <person name="Elisabeth N.H."/>
            <person name="Garcia J.A."/>
            <person name="Volland J.M."/>
            <person name="Srivastava A."/>
            <person name="Schleper C."/>
            <person name="Herndl G.J."/>
        </authorList>
    </citation>
    <scope>NUCLEOTIDE SEQUENCE [LARGE SCALE GENOMIC DNA]</scope>
    <source>
        <strain evidence="2 3">NF5</strain>
    </source>
</reference>
<reference evidence="3" key="1">
    <citation type="submission" date="2015-03" db="EMBL/GenBank/DDBJ databases">
        <title>Characterization of two novel Thaumarchaeota isolated from the Northern Adriatic Sea.</title>
        <authorList>
            <person name="Bayer B."/>
            <person name="Vojvoda J."/>
            <person name="Offre P."/>
            <person name="Srivastava A."/>
            <person name="Elisabeth N."/>
            <person name="Garcia J.A.L."/>
            <person name="Schleper C."/>
            <person name="Herndl G.J."/>
        </authorList>
    </citation>
    <scope>NUCLEOTIDE SEQUENCE [LARGE SCALE GENOMIC DNA]</scope>
    <source>
        <strain evidence="3">NF5</strain>
    </source>
</reference>
<dbReference type="EMBL" id="CP011070">
    <property type="protein sequence ID" value="AJW71795.1"/>
    <property type="molecule type" value="Genomic_DNA"/>
</dbReference>
<protein>
    <submittedName>
        <fullName evidence="2">SAM-dependent methyltransferase</fullName>
    </submittedName>
</protein>
<dbReference type="PANTHER" id="PTHR43861">
    <property type="entry name" value="TRANS-ACONITATE 2-METHYLTRANSFERASE-RELATED"/>
    <property type="match status" value="1"/>
</dbReference>
<evidence type="ECO:0000259" key="1">
    <source>
        <dbReference type="Pfam" id="PF13847"/>
    </source>
</evidence>
<sequence>MNNDDPITKNVKNMYKKYPYPSPSTEITQTNELLNLLRIFELESDIKLENKIILDAGSGSGHRITNVASHFKKCDFIGIDISETSLQIANKLKELKKIGNIKFIQHNIMNDVQSLGKFDLILCMGVLHHLSSPENGLQNLVSSLQKDGMIFLYLYGKLGGHKRMLNKELVSILLGKEKSNYELGIKLVRDLGLNKFDYGWNLNFKTKDEEDSLIVDSLLHANETLYDCKDIKNLFKNSGLYGFAIFGISKDKNGLLFDTSIQSKKKLSMPQTNISEFFKNNFTLSKFKSLSTLEKYRILDLVYEPNGYTVIGLTKNAYERLSNERIKRNIIKIN</sequence>
<dbReference type="AlphaFoldDB" id="A0A0D5C622"/>
<name>A0A0D5C622_9ARCH</name>
<dbReference type="SUPFAM" id="SSF53335">
    <property type="entry name" value="S-adenosyl-L-methionine-dependent methyltransferases"/>
    <property type="match status" value="1"/>
</dbReference>
<keyword evidence="2" id="KW-0808">Transferase</keyword>
<dbReference type="InterPro" id="IPR025714">
    <property type="entry name" value="Methyltranfer_dom"/>
</dbReference>
<dbReference type="InterPro" id="IPR029063">
    <property type="entry name" value="SAM-dependent_MTases_sf"/>
</dbReference>
<dbReference type="GeneID" id="24821289"/>
<keyword evidence="2" id="KW-0489">Methyltransferase</keyword>
<keyword evidence="3" id="KW-1185">Reference proteome</keyword>